<reference evidence="1" key="1">
    <citation type="submission" date="2021-06" db="EMBL/GenBank/DDBJ databases">
        <authorList>
            <person name="Kallberg Y."/>
            <person name="Tangrot J."/>
            <person name="Rosling A."/>
        </authorList>
    </citation>
    <scope>NUCLEOTIDE SEQUENCE</scope>
    <source>
        <strain evidence="1">28 12/20/2015</strain>
    </source>
</reference>
<accession>A0ACA9LJN4</accession>
<name>A0ACA9LJN4_9GLOM</name>
<sequence length="90" mass="9857">MPDDEKELTHIRNFGNSAHIDAGKTTTTEAMLYLAGRIRAVGTVHEGTAKMDFMDQEQERGITIQSLRVLDGAIIILDGKKGVEAQTETV</sequence>
<evidence type="ECO:0000313" key="2">
    <source>
        <dbReference type="Proteomes" id="UP000789366"/>
    </source>
</evidence>
<comment type="caution">
    <text evidence="1">The sequence shown here is derived from an EMBL/GenBank/DDBJ whole genome shotgun (WGS) entry which is preliminary data.</text>
</comment>
<proteinExistence type="predicted"/>
<dbReference type="Proteomes" id="UP000789366">
    <property type="component" value="Unassembled WGS sequence"/>
</dbReference>
<organism evidence="1 2">
    <name type="scientific">Cetraspora pellucida</name>
    <dbReference type="NCBI Taxonomy" id="1433469"/>
    <lineage>
        <taxon>Eukaryota</taxon>
        <taxon>Fungi</taxon>
        <taxon>Fungi incertae sedis</taxon>
        <taxon>Mucoromycota</taxon>
        <taxon>Glomeromycotina</taxon>
        <taxon>Glomeromycetes</taxon>
        <taxon>Diversisporales</taxon>
        <taxon>Gigasporaceae</taxon>
        <taxon>Cetraspora</taxon>
    </lineage>
</organism>
<dbReference type="EMBL" id="CAJVPW010003914">
    <property type="protein sequence ID" value="CAG8531910.1"/>
    <property type="molecule type" value="Genomic_DNA"/>
</dbReference>
<evidence type="ECO:0000313" key="1">
    <source>
        <dbReference type="EMBL" id="CAG8531910.1"/>
    </source>
</evidence>
<gene>
    <name evidence="1" type="ORF">SPELUC_LOCUS4405</name>
</gene>
<keyword evidence="2" id="KW-1185">Reference proteome</keyword>
<protein>
    <submittedName>
        <fullName evidence="1">5525_t:CDS:1</fullName>
    </submittedName>
</protein>